<dbReference type="InterPro" id="IPR002347">
    <property type="entry name" value="SDR_fam"/>
</dbReference>
<keyword evidence="6" id="KW-1185">Reference proteome</keyword>
<dbReference type="PRINTS" id="PR00081">
    <property type="entry name" value="GDHRDH"/>
</dbReference>
<dbReference type="InterPro" id="IPR020904">
    <property type="entry name" value="Sc_DH/Rdtase_CS"/>
</dbReference>
<evidence type="ECO:0000256" key="4">
    <source>
        <dbReference type="RuleBase" id="RU000363"/>
    </source>
</evidence>
<dbReference type="GO" id="GO:0016491">
    <property type="term" value="F:oxidoreductase activity"/>
    <property type="evidence" value="ECO:0007669"/>
    <property type="project" value="UniProtKB-KW"/>
</dbReference>
<dbReference type="AlphaFoldDB" id="A0A8H5D1D3"/>
<proteinExistence type="inferred from homology"/>
<dbReference type="Proteomes" id="UP000559027">
    <property type="component" value="Unassembled WGS sequence"/>
</dbReference>
<evidence type="ECO:0000313" key="6">
    <source>
        <dbReference type="Proteomes" id="UP000559027"/>
    </source>
</evidence>
<evidence type="ECO:0000313" key="5">
    <source>
        <dbReference type="EMBL" id="KAF5351889.1"/>
    </source>
</evidence>
<keyword evidence="3" id="KW-0560">Oxidoreductase</keyword>
<comment type="similarity">
    <text evidence="1 4">Belongs to the short-chain dehydrogenases/reductases (SDR) family.</text>
</comment>
<evidence type="ECO:0000256" key="2">
    <source>
        <dbReference type="ARBA" id="ARBA00022857"/>
    </source>
</evidence>
<dbReference type="PRINTS" id="PR00080">
    <property type="entry name" value="SDRFAMILY"/>
</dbReference>
<reference evidence="5 6" key="1">
    <citation type="journal article" date="2020" name="ISME J.">
        <title>Uncovering the hidden diversity of litter-decomposition mechanisms in mushroom-forming fungi.</title>
        <authorList>
            <person name="Floudas D."/>
            <person name="Bentzer J."/>
            <person name="Ahren D."/>
            <person name="Johansson T."/>
            <person name="Persson P."/>
            <person name="Tunlid A."/>
        </authorList>
    </citation>
    <scope>NUCLEOTIDE SEQUENCE [LARGE SCALE GENOMIC DNA]</scope>
    <source>
        <strain evidence="5 6">CBS 146.42</strain>
    </source>
</reference>
<gene>
    <name evidence="5" type="ORF">D9756_007556</name>
</gene>
<comment type="caution">
    <text evidence="5">The sequence shown here is derived from an EMBL/GenBank/DDBJ whole genome shotgun (WGS) entry which is preliminary data.</text>
</comment>
<dbReference type="OrthoDB" id="1274115at2759"/>
<dbReference type="PANTHER" id="PTHR43976">
    <property type="entry name" value="SHORT CHAIN DEHYDROGENASE"/>
    <property type="match status" value="1"/>
</dbReference>
<organism evidence="5 6">
    <name type="scientific">Leucocoprinus leucothites</name>
    <dbReference type="NCBI Taxonomy" id="201217"/>
    <lineage>
        <taxon>Eukaryota</taxon>
        <taxon>Fungi</taxon>
        <taxon>Dikarya</taxon>
        <taxon>Basidiomycota</taxon>
        <taxon>Agaricomycotina</taxon>
        <taxon>Agaricomycetes</taxon>
        <taxon>Agaricomycetidae</taxon>
        <taxon>Agaricales</taxon>
        <taxon>Agaricineae</taxon>
        <taxon>Agaricaceae</taxon>
        <taxon>Leucocoprinus</taxon>
    </lineage>
</organism>
<dbReference type="CDD" id="cd05374">
    <property type="entry name" value="17beta-HSD-like_SDR_c"/>
    <property type="match status" value="1"/>
</dbReference>
<evidence type="ECO:0000256" key="3">
    <source>
        <dbReference type="ARBA" id="ARBA00023002"/>
    </source>
</evidence>
<dbReference type="SUPFAM" id="SSF51735">
    <property type="entry name" value="NAD(P)-binding Rossmann-fold domains"/>
    <property type="match status" value="1"/>
</dbReference>
<dbReference type="EMBL" id="JAACJO010000012">
    <property type="protein sequence ID" value="KAF5351889.1"/>
    <property type="molecule type" value="Genomic_DNA"/>
</dbReference>
<sequence length="286" mass="30982">MTTSSQLVWLITGTSSGFGRELVISALNRGDKVIATTRARSLTQLDDLKARGAEILELDVTDPVETVKSVVAKALSIYGRIDVLVNNAGSLLVGAIEENTPEETLGQFNTNLFGGLALTRAILPHMRERKSGTIVFLGSVGGWISIPNAGIYATTKFATRGLASTLHDEIAPLGLRAVCIEPGYFRTQLFAPDNKVTWESRIEDYKPVAEQAEAAIQMYNGQQPGDPQKAVEIIVDLVRGEGVAKGKAWPKSLALGADCYAMIKEELRKASENLEEWKDVTSSTNF</sequence>
<evidence type="ECO:0008006" key="7">
    <source>
        <dbReference type="Google" id="ProtNLM"/>
    </source>
</evidence>
<dbReference type="InterPro" id="IPR051911">
    <property type="entry name" value="SDR_oxidoreductase"/>
</dbReference>
<accession>A0A8H5D1D3</accession>
<name>A0A8H5D1D3_9AGAR</name>
<dbReference type="PANTHER" id="PTHR43976:SF16">
    <property type="entry name" value="SHORT-CHAIN DEHYDROGENASE_REDUCTASE FAMILY PROTEIN"/>
    <property type="match status" value="1"/>
</dbReference>
<protein>
    <recommendedName>
        <fullName evidence="7">NAD(P)-binding protein</fullName>
    </recommendedName>
</protein>
<dbReference type="InterPro" id="IPR036291">
    <property type="entry name" value="NAD(P)-bd_dom_sf"/>
</dbReference>
<dbReference type="Pfam" id="PF00106">
    <property type="entry name" value="adh_short"/>
    <property type="match status" value="1"/>
</dbReference>
<keyword evidence="2" id="KW-0521">NADP</keyword>
<evidence type="ECO:0000256" key="1">
    <source>
        <dbReference type="ARBA" id="ARBA00006484"/>
    </source>
</evidence>
<dbReference type="Gene3D" id="3.40.50.720">
    <property type="entry name" value="NAD(P)-binding Rossmann-like Domain"/>
    <property type="match status" value="1"/>
</dbReference>
<dbReference type="PROSITE" id="PS00061">
    <property type="entry name" value="ADH_SHORT"/>
    <property type="match status" value="1"/>
</dbReference>